<dbReference type="AlphaFoldDB" id="A0AAD9AD06"/>
<name>A0AAD9AD06_9PEZI</name>
<gene>
    <name evidence="1" type="ORF">CCHR01_13028</name>
</gene>
<proteinExistence type="predicted"/>
<evidence type="ECO:0000313" key="2">
    <source>
        <dbReference type="Proteomes" id="UP001243330"/>
    </source>
</evidence>
<keyword evidence="2" id="KW-1185">Reference proteome</keyword>
<dbReference type="EMBL" id="JAQOWY010000315">
    <property type="protein sequence ID" value="KAK1844357.1"/>
    <property type="molecule type" value="Genomic_DNA"/>
</dbReference>
<sequence>MPELSCDARFRMLPLGCARYAFPRGMSFARMSMLEISLVSFVRHPIFATLRS</sequence>
<reference evidence="1" key="1">
    <citation type="submission" date="2023-01" db="EMBL/GenBank/DDBJ databases">
        <title>Colletotrichum chrysophilum M932 genome sequence.</title>
        <authorList>
            <person name="Baroncelli R."/>
        </authorList>
    </citation>
    <scope>NUCLEOTIDE SEQUENCE</scope>
    <source>
        <strain evidence="1">M932</strain>
    </source>
</reference>
<protein>
    <submittedName>
        <fullName evidence="1">Uncharacterized protein</fullName>
    </submittedName>
</protein>
<organism evidence="1 2">
    <name type="scientific">Colletotrichum chrysophilum</name>
    <dbReference type="NCBI Taxonomy" id="1836956"/>
    <lineage>
        <taxon>Eukaryota</taxon>
        <taxon>Fungi</taxon>
        <taxon>Dikarya</taxon>
        <taxon>Ascomycota</taxon>
        <taxon>Pezizomycotina</taxon>
        <taxon>Sordariomycetes</taxon>
        <taxon>Hypocreomycetidae</taxon>
        <taxon>Glomerellales</taxon>
        <taxon>Glomerellaceae</taxon>
        <taxon>Colletotrichum</taxon>
        <taxon>Colletotrichum gloeosporioides species complex</taxon>
    </lineage>
</organism>
<evidence type="ECO:0000313" key="1">
    <source>
        <dbReference type="EMBL" id="KAK1844357.1"/>
    </source>
</evidence>
<dbReference type="Proteomes" id="UP001243330">
    <property type="component" value="Unassembled WGS sequence"/>
</dbReference>
<accession>A0AAD9AD06</accession>
<comment type="caution">
    <text evidence="1">The sequence shown here is derived from an EMBL/GenBank/DDBJ whole genome shotgun (WGS) entry which is preliminary data.</text>
</comment>